<evidence type="ECO:0000313" key="2">
    <source>
        <dbReference type="EMBL" id="KQK31585.1"/>
    </source>
</evidence>
<reference evidence="2 4" key="1">
    <citation type="submission" date="2015-10" db="EMBL/GenBank/DDBJ databases">
        <title>Draft genome of Bosea thiooxidans.</title>
        <authorList>
            <person name="Wang X."/>
        </authorList>
    </citation>
    <scope>NUCLEOTIDE SEQUENCE [LARGE SCALE GENOMIC DNA]</scope>
    <source>
        <strain evidence="2 4">CGMCC 9174</strain>
    </source>
</reference>
<proteinExistence type="predicted"/>
<keyword evidence="1" id="KW-1133">Transmembrane helix</keyword>
<keyword evidence="1" id="KW-0812">Transmembrane</keyword>
<dbReference type="AlphaFoldDB" id="A0A0Q3M717"/>
<protein>
    <submittedName>
        <fullName evidence="2">Uncharacterized protein</fullName>
    </submittedName>
</protein>
<reference evidence="3 5" key="2">
    <citation type="submission" date="2017-02" db="EMBL/GenBank/DDBJ databases">
        <authorList>
            <person name="Peterson S.W."/>
        </authorList>
    </citation>
    <scope>NUCLEOTIDE SEQUENCE [LARGE SCALE GENOMIC DNA]</scope>
    <source>
        <strain evidence="3 5">DSM 9653</strain>
    </source>
</reference>
<dbReference type="EMBL" id="LMAR01000021">
    <property type="protein sequence ID" value="KQK31585.1"/>
    <property type="molecule type" value="Genomic_DNA"/>
</dbReference>
<dbReference type="STRING" id="53254.SAMN05660750_00316"/>
<accession>A0A0Q3M717</accession>
<gene>
    <name evidence="2" type="ORF">ARD30_09440</name>
    <name evidence="3" type="ORF">SAMN05660750_00316</name>
</gene>
<dbReference type="EMBL" id="FUYX01000001">
    <property type="protein sequence ID" value="SKB35904.1"/>
    <property type="molecule type" value="Genomic_DNA"/>
</dbReference>
<dbReference type="RefSeq" id="WP_055727118.1">
    <property type="nucleotide sequence ID" value="NZ_FUYX01000001.1"/>
</dbReference>
<keyword evidence="4" id="KW-1185">Reference proteome</keyword>
<dbReference type="Proteomes" id="UP000051562">
    <property type="component" value="Unassembled WGS sequence"/>
</dbReference>
<dbReference type="Proteomes" id="UP000190130">
    <property type="component" value="Unassembled WGS sequence"/>
</dbReference>
<keyword evidence="1" id="KW-0472">Membrane</keyword>
<feature type="transmembrane region" description="Helical" evidence="1">
    <location>
        <begin position="12"/>
        <end position="36"/>
    </location>
</feature>
<organism evidence="2 4">
    <name type="scientific">Bosea thiooxidans</name>
    <dbReference type="NCBI Taxonomy" id="53254"/>
    <lineage>
        <taxon>Bacteria</taxon>
        <taxon>Pseudomonadati</taxon>
        <taxon>Pseudomonadota</taxon>
        <taxon>Alphaproteobacteria</taxon>
        <taxon>Hyphomicrobiales</taxon>
        <taxon>Boseaceae</taxon>
        <taxon>Bosea</taxon>
    </lineage>
</organism>
<dbReference type="OrthoDB" id="7979413at2"/>
<evidence type="ECO:0000256" key="1">
    <source>
        <dbReference type="SAM" id="Phobius"/>
    </source>
</evidence>
<evidence type="ECO:0000313" key="3">
    <source>
        <dbReference type="EMBL" id="SKB35904.1"/>
    </source>
</evidence>
<evidence type="ECO:0000313" key="4">
    <source>
        <dbReference type="Proteomes" id="UP000051562"/>
    </source>
</evidence>
<name>A0A0Q3M717_9HYPH</name>
<evidence type="ECO:0000313" key="5">
    <source>
        <dbReference type="Proteomes" id="UP000190130"/>
    </source>
</evidence>
<sequence length="331" mass="35839">MRSVASSSPRAASGFAVTFAATVALAVGVLAAAALWRDPYWVFRDNPPWTRDGAGVSRLLDVDMRLVKPLQIARLKPQTLLLGSSVAYRGIDPRDLPPEAGRAYNAGLASLMAAELPALAALAVDIGSVRRVVIELDYYMFTAWPPPPPLDPKLATVSGRAEALVSTVLNPKALDNLRGRQFRRTEPGIWHGDGYKATPDFDAALTRKVTQAQNVAAMAYRPGDLGHLERALDLLRGRDVAIVLSPMSGAQRKLLADGGRGLELAAWRRDVAAIAAQRGVVLHDLVSEHPFDDFDPERGSSRYWIDTLHFKPVVGRWVLGRIGFGRTPAGA</sequence>